<feature type="compositionally biased region" description="Low complexity" evidence="1">
    <location>
        <begin position="87"/>
        <end position="102"/>
    </location>
</feature>
<sequence length="102" mass="9739">MPANPTGQQTTAAPSAAPDPAGANEAAAPPRSPSLLPTNGDDPDGRFAVAEEVSLDQQSDSARQIGASPPDPAPGTDVAGAVAGTLAPADEQAPAAKAGSGS</sequence>
<dbReference type="OrthoDB" id="8758615at2"/>
<feature type="compositionally biased region" description="Low complexity" evidence="1">
    <location>
        <begin position="1"/>
        <end position="37"/>
    </location>
</feature>
<accession>A0A2D2DQ19</accession>
<dbReference type="EMBL" id="CP024608">
    <property type="protein sequence ID" value="ATQ77060.1"/>
    <property type="molecule type" value="Genomic_DNA"/>
</dbReference>
<keyword evidence="3" id="KW-1185">Reference proteome</keyword>
<organism evidence="2 3">
    <name type="scientific">Massilia violaceinigra</name>
    <dbReference type="NCBI Taxonomy" id="2045208"/>
    <lineage>
        <taxon>Bacteria</taxon>
        <taxon>Pseudomonadati</taxon>
        <taxon>Pseudomonadota</taxon>
        <taxon>Betaproteobacteria</taxon>
        <taxon>Burkholderiales</taxon>
        <taxon>Oxalobacteraceae</taxon>
        <taxon>Telluria group</taxon>
        <taxon>Massilia</taxon>
    </lineage>
</organism>
<dbReference type="KEGG" id="mass:CR152_22985"/>
<feature type="region of interest" description="Disordered" evidence="1">
    <location>
        <begin position="1"/>
        <end position="102"/>
    </location>
</feature>
<proteinExistence type="predicted"/>
<protein>
    <submittedName>
        <fullName evidence="2">Uncharacterized protein</fullName>
    </submittedName>
</protein>
<evidence type="ECO:0000313" key="3">
    <source>
        <dbReference type="Proteomes" id="UP000229897"/>
    </source>
</evidence>
<reference evidence="2" key="1">
    <citation type="submission" date="2017-10" db="EMBL/GenBank/DDBJ databases">
        <title>Massilia psychrophilum sp. nov., a novel purple-pigmented bacterium isolated from Tianshan glacier, Xinjiang Municipality, China.</title>
        <authorList>
            <person name="Wang H."/>
        </authorList>
    </citation>
    <scope>NUCLEOTIDE SEQUENCE [LARGE SCALE GENOMIC DNA]</scope>
    <source>
        <strain evidence="2">B2</strain>
    </source>
</reference>
<dbReference type="AlphaFoldDB" id="A0A2D2DQ19"/>
<name>A0A2D2DQ19_9BURK</name>
<evidence type="ECO:0000313" key="2">
    <source>
        <dbReference type="EMBL" id="ATQ77060.1"/>
    </source>
</evidence>
<evidence type="ECO:0000256" key="1">
    <source>
        <dbReference type="SAM" id="MobiDB-lite"/>
    </source>
</evidence>
<dbReference type="Proteomes" id="UP000229897">
    <property type="component" value="Chromosome"/>
</dbReference>
<gene>
    <name evidence="2" type="ORF">CR152_22985</name>
</gene>